<proteinExistence type="predicted"/>
<evidence type="ECO:0000313" key="1">
    <source>
        <dbReference type="EMBL" id="RKR52582.1"/>
    </source>
</evidence>
<name>A0ABX9RV12_9ENTR</name>
<protein>
    <submittedName>
        <fullName evidence="1">Uncharacterized protein</fullName>
    </submittedName>
</protein>
<keyword evidence="2" id="KW-1185">Reference proteome</keyword>
<comment type="caution">
    <text evidence="1">The sequence shown here is derived from an EMBL/GenBank/DDBJ whole genome shotgun (WGS) entry which is preliminary data.</text>
</comment>
<sequence>METYRHTKDWLANLASSTQLCKKNMRNKSALTLFMFRLRTANHTDDTITLNDFAVTA</sequence>
<dbReference type="EMBL" id="RBIZ01000010">
    <property type="protein sequence ID" value="RKR52582.1"/>
    <property type="molecule type" value="Genomic_DNA"/>
</dbReference>
<dbReference type="Proteomes" id="UP000267341">
    <property type="component" value="Unassembled WGS sequence"/>
</dbReference>
<accession>A0ABX9RV12</accession>
<evidence type="ECO:0000313" key="2">
    <source>
        <dbReference type="Proteomes" id="UP000267341"/>
    </source>
</evidence>
<gene>
    <name evidence="1" type="ORF">C7387_4549</name>
</gene>
<reference evidence="1 2" key="1">
    <citation type="submission" date="2018-10" db="EMBL/GenBank/DDBJ databases">
        <title>Genomic Encyclopedia of Type Strains, Phase IV (KMG-IV): sequencing the most valuable type-strain genomes for metagenomic binning, comparative biology and taxonomic classification.</title>
        <authorList>
            <person name="Goeker M."/>
        </authorList>
    </citation>
    <scope>NUCLEOTIDE SEQUENCE [LARGE SCALE GENOMIC DNA]</scope>
    <source>
        <strain evidence="1 2">DSM 5079</strain>
    </source>
</reference>
<organism evidence="1 2">
    <name type="scientific">Yokenella regensburgei</name>
    <dbReference type="NCBI Taxonomy" id="158877"/>
    <lineage>
        <taxon>Bacteria</taxon>
        <taxon>Pseudomonadati</taxon>
        <taxon>Pseudomonadota</taxon>
        <taxon>Gammaproteobacteria</taxon>
        <taxon>Enterobacterales</taxon>
        <taxon>Enterobacteriaceae</taxon>
        <taxon>Yokenella</taxon>
    </lineage>
</organism>